<evidence type="ECO:0000256" key="2">
    <source>
        <dbReference type="ARBA" id="ARBA00009127"/>
    </source>
</evidence>
<dbReference type="PANTHER" id="PTHR10009">
    <property type="entry name" value="PROTEIN YELLOW-RELATED"/>
    <property type="match status" value="1"/>
</dbReference>
<evidence type="ECO:0000256" key="1">
    <source>
        <dbReference type="ARBA" id="ARBA00004613"/>
    </source>
</evidence>
<dbReference type="SUPFAM" id="SSF50969">
    <property type="entry name" value="YVTN repeat-like/Quinoprotein amine dehydrogenase"/>
    <property type="match status" value="1"/>
</dbReference>
<dbReference type="EMBL" id="KK107242">
    <property type="protein sequence ID" value="EZA54558.1"/>
    <property type="molecule type" value="Genomic_DNA"/>
</dbReference>
<gene>
    <name evidence="6" type="ORF">X777_05539</name>
</gene>
<dbReference type="Pfam" id="PF03022">
    <property type="entry name" value="MRJP"/>
    <property type="match status" value="2"/>
</dbReference>
<dbReference type="InterPro" id="IPR017996">
    <property type="entry name" value="MRJP/yellow-related"/>
</dbReference>
<dbReference type="OrthoDB" id="7776143at2759"/>
<dbReference type="Proteomes" id="UP000053097">
    <property type="component" value="Unassembled WGS sequence"/>
</dbReference>
<protein>
    <submittedName>
        <fullName evidence="6">Protein yellow</fullName>
    </submittedName>
</protein>
<comment type="similarity">
    <text evidence="2">Belongs to the major royal jelly protein family.</text>
</comment>
<accession>A0A026WF27</accession>
<dbReference type="PANTHER" id="PTHR10009:SF19">
    <property type="entry name" value="RE55542P"/>
    <property type="match status" value="1"/>
</dbReference>
<name>A0A026WF27_OOCBI</name>
<dbReference type="AlphaFoldDB" id="A0A026WF27"/>
<evidence type="ECO:0000313" key="6">
    <source>
        <dbReference type="EMBL" id="EZA54558.1"/>
    </source>
</evidence>
<evidence type="ECO:0000313" key="7">
    <source>
        <dbReference type="Proteomes" id="UP000053097"/>
    </source>
</evidence>
<keyword evidence="7" id="KW-1185">Reference proteome</keyword>
<dbReference type="InterPro" id="IPR011044">
    <property type="entry name" value="Quino_amine_DH_bsu"/>
</dbReference>
<evidence type="ECO:0000256" key="4">
    <source>
        <dbReference type="ARBA" id="ARBA00022729"/>
    </source>
</evidence>
<keyword evidence="4 5" id="KW-0732">Signal</keyword>
<dbReference type="OMA" id="MWILDTA"/>
<organism evidence="6 7">
    <name type="scientific">Ooceraea biroi</name>
    <name type="common">Clonal raider ant</name>
    <name type="synonym">Cerapachys biroi</name>
    <dbReference type="NCBI Taxonomy" id="2015173"/>
    <lineage>
        <taxon>Eukaryota</taxon>
        <taxon>Metazoa</taxon>
        <taxon>Ecdysozoa</taxon>
        <taxon>Arthropoda</taxon>
        <taxon>Hexapoda</taxon>
        <taxon>Insecta</taxon>
        <taxon>Pterygota</taxon>
        <taxon>Neoptera</taxon>
        <taxon>Endopterygota</taxon>
        <taxon>Hymenoptera</taxon>
        <taxon>Apocrita</taxon>
        <taxon>Aculeata</taxon>
        <taxon>Formicoidea</taxon>
        <taxon>Formicidae</taxon>
        <taxon>Dorylinae</taxon>
        <taxon>Ooceraea</taxon>
    </lineage>
</organism>
<evidence type="ECO:0000256" key="3">
    <source>
        <dbReference type="ARBA" id="ARBA00022525"/>
    </source>
</evidence>
<sequence>MFLERTVAFVVAVALVGAYEIQKCDRNIVWTGGSFEWPCPATRSIFRNSGRYISKNILATRAVIYKDDAILALPRFKPGVPATLARVSLKDKNCQANLFAYPCWSLQEEGTCSALQNAVDLYLDPQDILWVLDTGVVNSLEQSVRKCPPKVIALNVKTGKLVKTVDLSGLTSSTSRLQYVVADYSSDGRVFIYVSDAAARAILVYDVTSGRGYRVVLPQAVLMNCDRRDVLYLALIRRQDGSTCLIFTYLGSSRMFSIRTDHLRRGSAHGRIHDIGPKPKRLVLLGTDNGSALFFRYEGDSEIYRWDSNTCFEPNNFQPVYKSEECALATHVVADYKRGRMRVLESNFPDYMQGTVGCGVNHALNLMYIVLFATVLPLLCVKAGTLETVAQWSLLDFELPFDRGFVNQYQPENIVMTGIEIAWDRIFISTPRLRAGVPATLSFFPRRIPLGSSPKLQAYPSWDWHGAGKGEINCTKLISVYRTRLDRCDRLWVVDAGVMTSIDDFMPVCPPKIVVFDLKTNEVVRHVTFPRQVLRPNTLLTNVVIDEASAKTCDDVFLYMTDTLGPEILKISKTTVHDHVVKLGYIGSDTFEFLDGVVGIAFSPRLGTVYYQPLATDRIFSVPSSALQAGPVPFGEQLPVTLVGRKSSQGLALAVDPRDDTILFSPFTETAIASWQPRTNQQRYEIPNKIFLIKQ</sequence>
<feature type="signal peptide" evidence="5">
    <location>
        <begin position="1"/>
        <end position="18"/>
    </location>
</feature>
<feature type="chain" id="PRO_5001545509" evidence="5">
    <location>
        <begin position="19"/>
        <end position="695"/>
    </location>
</feature>
<dbReference type="Gene3D" id="2.120.10.30">
    <property type="entry name" value="TolB, C-terminal domain"/>
    <property type="match status" value="2"/>
</dbReference>
<keyword evidence="3" id="KW-0964">Secreted</keyword>
<reference evidence="6 7" key="1">
    <citation type="journal article" date="2014" name="Curr. Biol.">
        <title>The genome of the clonal raider ant Cerapachys biroi.</title>
        <authorList>
            <person name="Oxley P.R."/>
            <person name="Ji L."/>
            <person name="Fetter-Pruneda I."/>
            <person name="McKenzie S.K."/>
            <person name="Li C."/>
            <person name="Hu H."/>
            <person name="Zhang G."/>
            <person name="Kronauer D.J."/>
        </authorList>
    </citation>
    <scope>NUCLEOTIDE SEQUENCE [LARGE SCALE GENOMIC DNA]</scope>
</reference>
<dbReference type="STRING" id="2015173.A0A026WF27"/>
<proteinExistence type="inferred from homology"/>
<comment type="subcellular location">
    <subcellularLocation>
        <location evidence="1">Secreted</location>
    </subcellularLocation>
</comment>
<dbReference type="GO" id="GO:0005576">
    <property type="term" value="C:extracellular region"/>
    <property type="evidence" value="ECO:0007669"/>
    <property type="project" value="UniProtKB-SubCell"/>
</dbReference>
<evidence type="ECO:0000256" key="5">
    <source>
        <dbReference type="SAM" id="SignalP"/>
    </source>
</evidence>
<dbReference type="SUPFAM" id="SSF75011">
    <property type="entry name" value="3-carboxy-cis,cis-mucoante lactonizing enzyme"/>
    <property type="match status" value="1"/>
</dbReference>
<dbReference type="InterPro" id="IPR011042">
    <property type="entry name" value="6-blade_b-propeller_TolB-like"/>
</dbReference>